<protein>
    <submittedName>
        <fullName evidence="1">Uncharacterized protein</fullName>
    </submittedName>
</protein>
<evidence type="ECO:0000313" key="1">
    <source>
        <dbReference type="EMBL" id="KXK65217.1"/>
    </source>
</evidence>
<comment type="caution">
    <text evidence="1">The sequence shown here is derived from an EMBL/GenBank/DDBJ whole genome shotgun (WGS) entry which is preliminary data.</text>
</comment>
<reference evidence="1 2" key="1">
    <citation type="submission" date="2016-02" db="EMBL/GenBank/DDBJ databases">
        <authorList>
            <person name="Wen L."/>
            <person name="He K."/>
            <person name="Yang H."/>
        </authorList>
    </citation>
    <scope>NUCLEOTIDE SEQUENCE [LARGE SCALE GENOMIC DNA]</scope>
    <source>
        <strain evidence="1 2">DSM 22607</strain>
    </source>
</reference>
<gene>
    <name evidence="1" type="ORF">HMPREF3293_01806</name>
</gene>
<dbReference type="RefSeq" id="WP_066522387.1">
    <property type="nucleotide sequence ID" value="NZ_CABMOF010000008.1"/>
</dbReference>
<name>A0A136Q3K5_9FIRM</name>
<dbReference type="OrthoDB" id="2085763at2"/>
<dbReference type="Proteomes" id="UP000070366">
    <property type="component" value="Unassembled WGS sequence"/>
</dbReference>
<dbReference type="STRING" id="626937.HMPREF3293_01806"/>
<organism evidence="1 2">
    <name type="scientific">Christensenella minuta</name>
    <dbReference type="NCBI Taxonomy" id="626937"/>
    <lineage>
        <taxon>Bacteria</taxon>
        <taxon>Bacillati</taxon>
        <taxon>Bacillota</taxon>
        <taxon>Clostridia</taxon>
        <taxon>Christensenellales</taxon>
        <taxon>Christensenellaceae</taxon>
        <taxon>Christensenella</taxon>
    </lineage>
</organism>
<sequence>MIPLSRREVLGTLSAETFSKAKRLLTGSSILCDYSIVYCDHTGRPGGMHHLYVRDVDYGKAQRVLAGLGK</sequence>
<evidence type="ECO:0000313" key="2">
    <source>
        <dbReference type="Proteomes" id="UP000070366"/>
    </source>
</evidence>
<proteinExistence type="predicted"/>
<keyword evidence="2" id="KW-1185">Reference proteome</keyword>
<accession>A0A136Q3K5</accession>
<dbReference type="EMBL" id="LSZW01000062">
    <property type="protein sequence ID" value="KXK65217.1"/>
    <property type="molecule type" value="Genomic_DNA"/>
</dbReference>
<dbReference type="KEGG" id="cmiu:B1H56_08730"/>
<dbReference type="AlphaFoldDB" id="A0A136Q3K5"/>